<dbReference type="SMART" id="SM00248">
    <property type="entry name" value="ANK"/>
    <property type="match status" value="2"/>
</dbReference>
<keyword evidence="1" id="KW-0040">ANK repeat</keyword>
<dbReference type="Gene3D" id="1.25.40.20">
    <property type="entry name" value="Ankyrin repeat-containing domain"/>
    <property type="match status" value="1"/>
</dbReference>
<evidence type="ECO:0000313" key="3">
    <source>
        <dbReference type="EMBL" id="CRK47868.1"/>
    </source>
</evidence>
<dbReference type="PANTHER" id="PTHR10039:SF15">
    <property type="entry name" value="NACHT DOMAIN-CONTAINING PROTEIN"/>
    <property type="match status" value="1"/>
</dbReference>
<evidence type="ECO:0000256" key="1">
    <source>
        <dbReference type="PROSITE-ProRule" id="PRU00023"/>
    </source>
</evidence>
<proteinExistence type="predicted"/>
<dbReference type="PROSITE" id="PS50088">
    <property type="entry name" value="ANK_REPEAT"/>
    <property type="match status" value="1"/>
</dbReference>
<dbReference type="InterPro" id="IPR002110">
    <property type="entry name" value="Ankyrin_rpt"/>
</dbReference>
<evidence type="ECO:0000313" key="4">
    <source>
        <dbReference type="Proteomes" id="UP000045706"/>
    </source>
</evidence>
<evidence type="ECO:0000259" key="2">
    <source>
        <dbReference type="Pfam" id="PF22939"/>
    </source>
</evidence>
<organism evidence="3 4">
    <name type="scientific">Verticillium longisporum</name>
    <name type="common">Verticillium dahliae var. longisporum</name>
    <dbReference type="NCBI Taxonomy" id="100787"/>
    <lineage>
        <taxon>Eukaryota</taxon>
        <taxon>Fungi</taxon>
        <taxon>Dikarya</taxon>
        <taxon>Ascomycota</taxon>
        <taxon>Pezizomycotina</taxon>
        <taxon>Sordariomycetes</taxon>
        <taxon>Hypocreomycetidae</taxon>
        <taxon>Glomerellales</taxon>
        <taxon>Plectosphaerellaceae</taxon>
        <taxon>Verticillium</taxon>
    </lineage>
</organism>
<sequence>MAHMPACVNRSPDLQAEITTKIVEAVDGMFLLAQLHLDSLKGKRSSKAVRSALSVLHAGSQAYDLAYDDAMKRIEGQRKDEVELAKQVLPWITCAKRPLSTIELQHAHGVEVGETELDLDNISQPEDIMSVCAGLVTVDEESNIIRLVHYSTQEYFMRTWKRWFADAQTEITKVCATYLSFSSFESGFCRTDADFEDRLRLHPLYDYVAHFWGDHAREAGETSPAVLGLLRNEKNVEAQVQVLPDKKDSYGRTSLSWAAENGREAMVKLLLDTEKVNFNSKDGDGRTPLSWAALKGNEAVVKMLLDKEKSRR</sequence>
<reference evidence="4" key="1">
    <citation type="submission" date="2015-05" db="EMBL/GenBank/DDBJ databases">
        <authorList>
            <person name="Fogelqvist Johan"/>
        </authorList>
    </citation>
    <scope>NUCLEOTIDE SEQUENCE [LARGE SCALE GENOMIC DNA]</scope>
</reference>
<dbReference type="Proteomes" id="UP000045706">
    <property type="component" value="Unassembled WGS sequence"/>
</dbReference>
<gene>
    <name evidence="3" type="ORF">BN1723_007801</name>
</gene>
<dbReference type="Pfam" id="PF22939">
    <property type="entry name" value="WHD_GPIID"/>
    <property type="match status" value="1"/>
</dbReference>
<feature type="domain" description="GPI inositol-deacylase winged helix" evidence="2">
    <location>
        <begin position="83"/>
        <end position="158"/>
    </location>
</feature>
<name>A0A0G4NN32_VERLO</name>
<dbReference type="InterPro" id="IPR054471">
    <property type="entry name" value="GPIID_WHD"/>
</dbReference>
<dbReference type="PANTHER" id="PTHR10039">
    <property type="entry name" value="AMELOGENIN"/>
    <property type="match status" value="1"/>
</dbReference>
<dbReference type="SUPFAM" id="SSF48403">
    <property type="entry name" value="Ankyrin repeat"/>
    <property type="match status" value="1"/>
</dbReference>
<accession>A0A0G4NN32</accession>
<feature type="repeat" description="ANK" evidence="1">
    <location>
        <begin position="284"/>
        <end position="312"/>
    </location>
</feature>
<dbReference type="InterPro" id="IPR036770">
    <property type="entry name" value="Ankyrin_rpt-contain_sf"/>
</dbReference>
<dbReference type="AlphaFoldDB" id="A0A0G4NN32"/>
<protein>
    <recommendedName>
        <fullName evidence="2">GPI inositol-deacylase winged helix domain-containing protein</fullName>
    </recommendedName>
</protein>
<dbReference type="EMBL" id="CVQI01037050">
    <property type="protein sequence ID" value="CRK47868.1"/>
    <property type="molecule type" value="Genomic_DNA"/>
</dbReference>
<dbReference type="PROSITE" id="PS50297">
    <property type="entry name" value="ANK_REP_REGION"/>
    <property type="match status" value="1"/>
</dbReference>
<dbReference type="Pfam" id="PF12796">
    <property type="entry name" value="Ank_2"/>
    <property type="match status" value="1"/>
</dbReference>